<dbReference type="GO" id="GO:0003700">
    <property type="term" value="F:DNA-binding transcription factor activity"/>
    <property type="evidence" value="ECO:0007669"/>
    <property type="project" value="InterPro"/>
</dbReference>
<dbReference type="eggNOG" id="COG2207">
    <property type="taxonomic scope" value="Bacteria"/>
</dbReference>
<dbReference type="PANTHER" id="PTHR46796">
    <property type="entry name" value="HTH-TYPE TRANSCRIPTIONAL ACTIVATOR RHAS-RELATED"/>
    <property type="match status" value="1"/>
</dbReference>
<dbReference type="InterPro" id="IPR020449">
    <property type="entry name" value="Tscrpt_reg_AraC-type_HTH"/>
</dbReference>
<gene>
    <name evidence="5" type="ordered locus">MLP_40080</name>
</gene>
<dbReference type="SUPFAM" id="SSF51182">
    <property type="entry name" value="RmlC-like cupins"/>
    <property type="match status" value="1"/>
</dbReference>
<dbReference type="InterPro" id="IPR014710">
    <property type="entry name" value="RmlC-like_jellyroll"/>
</dbReference>
<evidence type="ECO:0000313" key="5">
    <source>
        <dbReference type="EMBL" id="BAK37022.1"/>
    </source>
</evidence>
<feature type="domain" description="HTH araC/xylS-type" evidence="4">
    <location>
        <begin position="203"/>
        <end position="301"/>
    </location>
</feature>
<evidence type="ECO:0000313" key="6">
    <source>
        <dbReference type="Proteomes" id="UP000007947"/>
    </source>
</evidence>
<accession>F5XR00</accession>
<dbReference type="PROSITE" id="PS00041">
    <property type="entry name" value="HTH_ARAC_FAMILY_1"/>
    <property type="match status" value="1"/>
</dbReference>
<dbReference type="InterPro" id="IPR011051">
    <property type="entry name" value="RmlC_Cupin_sf"/>
</dbReference>
<dbReference type="Pfam" id="PF12833">
    <property type="entry name" value="HTH_18"/>
    <property type="match status" value="1"/>
</dbReference>
<sequence>MSMQRQKAAAAVNRLSSTPAARELVPSDPELSGRWHRHGVPSPYSRWNYHPEYEVHLIRVGTGRYIVGDHIDTFVAGQLVLVGSNVPHHWISDLQPGEVIEDRDVVFQFHADWIRQCQVVLPELVDVNTLLKRSACGIEFLGATARAGAEEVEAIGETSGAKRLQHVFALLAVLASAPRSEYRTLGNAWLPPTDNHAGAEIIDRAFGFILQHLRADLSLSATAAVVGMSDSAFSRTFKRTSGQTFSDTVRKLRLAEACKLLRDTDLPIAAVCDRVGYTNLSNFNRQFRRQHGVTPSQYRSQERRR</sequence>
<dbReference type="STRING" id="1032480.MLP_40080"/>
<name>F5XR00_MICPN</name>
<reference evidence="5 6" key="1">
    <citation type="submission" date="2011-05" db="EMBL/GenBank/DDBJ databases">
        <title>Whole genome sequence of Microlunatus phosphovorus NM-1.</title>
        <authorList>
            <person name="Hosoyama A."/>
            <person name="Sasaki K."/>
            <person name="Harada T."/>
            <person name="Igarashi R."/>
            <person name="Kawakoshi A."/>
            <person name="Sasagawa M."/>
            <person name="Fukada J."/>
            <person name="Nakamura S."/>
            <person name="Katano Y."/>
            <person name="Hanada S."/>
            <person name="Kamagata Y."/>
            <person name="Nakamura N."/>
            <person name="Yamazaki S."/>
            <person name="Fujita N."/>
        </authorList>
    </citation>
    <scope>NUCLEOTIDE SEQUENCE [LARGE SCALE GENOMIC DNA]</scope>
    <source>
        <strain evidence="6">ATCC 700054 / DSM 10555 / JCM 9379 / NBRC 101784 / NCIMB 13414 / VKM Ac-1990 / NM-1</strain>
    </source>
</reference>
<dbReference type="PRINTS" id="PR00032">
    <property type="entry name" value="HTHARAC"/>
</dbReference>
<keyword evidence="2" id="KW-0238">DNA-binding</keyword>
<dbReference type="PROSITE" id="PS01124">
    <property type="entry name" value="HTH_ARAC_FAMILY_2"/>
    <property type="match status" value="1"/>
</dbReference>
<dbReference type="Gene3D" id="1.10.10.60">
    <property type="entry name" value="Homeodomain-like"/>
    <property type="match status" value="2"/>
</dbReference>
<proteinExistence type="predicted"/>
<dbReference type="HOGENOM" id="CLU_000445_88_3_11"/>
<dbReference type="InterPro" id="IPR009057">
    <property type="entry name" value="Homeodomain-like_sf"/>
</dbReference>
<dbReference type="InterPro" id="IPR050204">
    <property type="entry name" value="AraC_XylS_family_regulators"/>
</dbReference>
<dbReference type="CDD" id="cd06976">
    <property type="entry name" value="cupin_MtlR-like_N"/>
    <property type="match status" value="1"/>
</dbReference>
<dbReference type="KEGG" id="mph:MLP_40080"/>
<evidence type="ECO:0000256" key="3">
    <source>
        <dbReference type="ARBA" id="ARBA00023163"/>
    </source>
</evidence>
<dbReference type="Gene3D" id="2.60.120.10">
    <property type="entry name" value="Jelly Rolls"/>
    <property type="match status" value="1"/>
</dbReference>
<keyword evidence="3" id="KW-0804">Transcription</keyword>
<evidence type="ECO:0000259" key="4">
    <source>
        <dbReference type="PROSITE" id="PS01124"/>
    </source>
</evidence>
<dbReference type="EMBL" id="AP012204">
    <property type="protein sequence ID" value="BAK37022.1"/>
    <property type="molecule type" value="Genomic_DNA"/>
</dbReference>
<keyword evidence="6" id="KW-1185">Reference proteome</keyword>
<dbReference type="AlphaFoldDB" id="F5XR00"/>
<dbReference type="InterPro" id="IPR018062">
    <property type="entry name" value="HTH_AraC-typ_CS"/>
</dbReference>
<keyword evidence="1" id="KW-0805">Transcription regulation</keyword>
<dbReference type="InterPro" id="IPR018060">
    <property type="entry name" value="HTH_AraC"/>
</dbReference>
<organism evidence="5 6">
    <name type="scientific">Microlunatus phosphovorus (strain ATCC 700054 / DSM 10555 / JCM 9379 / NBRC 101784 / NCIMB 13414 / VKM Ac-1990 / NM-1)</name>
    <dbReference type="NCBI Taxonomy" id="1032480"/>
    <lineage>
        <taxon>Bacteria</taxon>
        <taxon>Bacillati</taxon>
        <taxon>Actinomycetota</taxon>
        <taxon>Actinomycetes</taxon>
        <taxon>Propionibacteriales</taxon>
        <taxon>Propionibacteriaceae</taxon>
        <taxon>Microlunatus</taxon>
    </lineage>
</organism>
<protein>
    <submittedName>
        <fullName evidence="5">Putative AraC family transcriptional regulator</fullName>
    </submittedName>
</protein>
<dbReference type="SMART" id="SM00342">
    <property type="entry name" value="HTH_ARAC"/>
    <property type="match status" value="1"/>
</dbReference>
<dbReference type="Proteomes" id="UP000007947">
    <property type="component" value="Chromosome"/>
</dbReference>
<evidence type="ECO:0000256" key="1">
    <source>
        <dbReference type="ARBA" id="ARBA00023015"/>
    </source>
</evidence>
<evidence type="ECO:0000256" key="2">
    <source>
        <dbReference type="ARBA" id="ARBA00023125"/>
    </source>
</evidence>
<dbReference type="SUPFAM" id="SSF46689">
    <property type="entry name" value="Homeodomain-like"/>
    <property type="match status" value="2"/>
</dbReference>
<dbReference type="GO" id="GO:0043565">
    <property type="term" value="F:sequence-specific DNA binding"/>
    <property type="evidence" value="ECO:0007669"/>
    <property type="project" value="InterPro"/>
</dbReference>